<proteinExistence type="predicted"/>
<feature type="region of interest" description="Disordered" evidence="1">
    <location>
        <begin position="25"/>
        <end position="45"/>
    </location>
</feature>
<protein>
    <submittedName>
        <fullName evidence="2">ArsR family toxin-antitoxin system</fullName>
    </submittedName>
</protein>
<reference evidence="2 3" key="1">
    <citation type="submission" date="2011-06" db="EMBL/GenBank/DDBJ databases">
        <authorList>
            <person name="Muzny D."/>
            <person name="Qin X."/>
            <person name="Deng J."/>
            <person name="Jiang H."/>
            <person name="Liu Y."/>
            <person name="Qu J."/>
            <person name="Song X.-Z."/>
            <person name="Zhang L."/>
            <person name="Thornton R."/>
            <person name="Coyle M."/>
            <person name="Francisco L."/>
            <person name="Jackson L."/>
            <person name="Javaid M."/>
            <person name="Korchina V."/>
            <person name="Kovar C."/>
            <person name="Mata R."/>
            <person name="Mathew T."/>
            <person name="Ngo R."/>
            <person name="Nguyen L."/>
            <person name="Nguyen N."/>
            <person name="Okwuonu G."/>
            <person name="Ongeri F."/>
            <person name="Pham C."/>
            <person name="Simmons D."/>
            <person name="Wilczek-Boney K."/>
            <person name="Hale W."/>
            <person name="Jakkamsetti A."/>
            <person name="Pham P."/>
            <person name="Ruth R."/>
            <person name="San Lucas F."/>
            <person name="Warren J."/>
            <person name="Zhang J."/>
            <person name="Zhao Z."/>
            <person name="Zhou C."/>
            <person name="Zhu D."/>
            <person name="Lee S."/>
            <person name="Bess C."/>
            <person name="Blankenburg K."/>
            <person name="Forbes L."/>
            <person name="Fu Q."/>
            <person name="Gubbala S."/>
            <person name="Hirani K."/>
            <person name="Jayaseelan J.C."/>
            <person name="Lara F."/>
            <person name="Munidasa M."/>
            <person name="Palculict T."/>
            <person name="Patil S."/>
            <person name="Pu L.-L."/>
            <person name="Saada N."/>
            <person name="Tang L."/>
            <person name="Weissenberger G."/>
            <person name="Zhu Y."/>
            <person name="Hemphill L."/>
            <person name="Shang Y."/>
            <person name="Youmans B."/>
            <person name="Ayvaz T."/>
            <person name="Ross M."/>
            <person name="Santibanez J."/>
            <person name="Aqrawi P."/>
            <person name="Gross S."/>
            <person name="Joshi V."/>
            <person name="Fowler G."/>
            <person name="Nazareth L."/>
            <person name="Reid J."/>
            <person name="Worley K."/>
            <person name="Petrosino J."/>
            <person name="Highlander S."/>
            <person name="Gibbs R."/>
        </authorList>
    </citation>
    <scope>NUCLEOTIDE SEQUENCE [LARGE SCALE GENOMIC DNA]</scope>
    <source>
        <strain evidence="2 3">ATCC 25577</strain>
    </source>
</reference>
<evidence type="ECO:0000256" key="1">
    <source>
        <dbReference type="SAM" id="MobiDB-lite"/>
    </source>
</evidence>
<evidence type="ECO:0000313" key="3">
    <source>
        <dbReference type="Proteomes" id="UP000005332"/>
    </source>
</evidence>
<keyword evidence="3" id="KW-1185">Reference proteome</keyword>
<comment type="caution">
    <text evidence="2">The sequence shown here is derived from an EMBL/GenBank/DDBJ whole genome shotgun (WGS) entry which is preliminary data.</text>
</comment>
<sequence length="45" mass="4991">MGRERERMMTSGPMVGLGLGLIAQSHGSERRESMNRLTQIEGDQS</sequence>
<dbReference type="AlphaFoldDB" id="G4CVW3"/>
<name>G4CVW3_9ACTN</name>
<accession>G4CVW3</accession>
<feature type="compositionally biased region" description="Polar residues" evidence="1">
    <location>
        <begin position="35"/>
        <end position="45"/>
    </location>
</feature>
<evidence type="ECO:0000313" key="2">
    <source>
        <dbReference type="EMBL" id="EGY78501.1"/>
    </source>
</evidence>
<dbReference type="EMBL" id="AGBA01000007">
    <property type="protein sequence ID" value="EGY78501.1"/>
    <property type="molecule type" value="Genomic_DNA"/>
</dbReference>
<dbReference type="HOGENOM" id="CLU_3203877_0_0_11"/>
<dbReference type="Proteomes" id="UP000005332">
    <property type="component" value="Unassembled WGS sequence"/>
</dbReference>
<organism evidence="2 3">
    <name type="scientific">Cutibacterium avidum ATCC 25577</name>
    <dbReference type="NCBI Taxonomy" id="997355"/>
    <lineage>
        <taxon>Bacteria</taxon>
        <taxon>Bacillati</taxon>
        <taxon>Actinomycetota</taxon>
        <taxon>Actinomycetes</taxon>
        <taxon>Propionibacteriales</taxon>
        <taxon>Propionibacteriaceae</taxon>
        <taxon>Cutibacterium</taxon>
    </lineage>
</organism>
<gene>
    <name evidence="2" type="ORF">HMPREF9153_0670</name>
</gene>